<feature type="domain" description="GGDEF" evidence="3">
    <location>
        <begin position="354"/>
        <end position="485"/>
    </location>
</feature>
<dbReference type="EMBL" id="FZOW01000010">
    <property type="protein sequence ID" value="SNT17823.1"/>
    <property type="molecule type" value="Genomic_DNA"/>
</dbReference>
<feature type="domain" description="EAL" evidence="2">
    <location>
        <begin position="494"/>
        <end position="746"/>
    </location>
</feature>
<feature type="transmembrane region" description="Helical" evidence="1">
    <location>
        <begin position="70"/>
        <end position="88"/>
    </location>
</feature>
<dbReference type="SMART" id="SM00267">
    <property type="entry name" value="GGDEF"/>
    <property type="match status" value="1"/>
</dbReference>
<dbReference type="SUPFAM" id="SSF55073">
    <property type="entry name" value="Nucleotide cyclase"/>
    <property type="match status" value="1"/>
</dbReference>
<dbReference type="AlphaFoldDB" id="A0A239KJN6"/>
<feature type="transmembrane region" description="Helical" evidence="1">
    <location>
        <begin position="265"/>
        <end position="284"/>
    </location>
</feature>
<dbReference type="CDD" id="cd01949">
    <property type="entry name" value="GGDEF"/>
    <property type="match status" value="1"/>
</dbReference>
<feature type="transmembrane region" description="Helical" evidence="1">
    <location>
        <begin position="226"/>
        <end position="244"/>
    </location>
</feature>
<dbReference type="InterPro" id="IPR043128">
    <property type="entry name" value="Rev_trsase/Diguanyl_cyclase"/>
</dbReference>
<dbReference type="Pfam" id="PF00990">
    <property type="entry name" value="GGDEF"/>
    <property type="match status" value="1"/>
</dbReference>
<evidence type="ECO:0000259" key="2">
    <source>
        <dbReference type="PROSITE" id="PS50883"/>
    </source>
</evidence>
<dbReference type="InterPro" id="IPR029787">
    <property type="entry name" value="Nucleotide_cyclase"/>
</dbReference>
<keyword evidence="1" id="KW-0812">Transmembrane</keyword>
<feature type="transmembrane region" description="Helical" evidence="1">
    <location>
        <begin position="39"/>
        <end position="58"/>
    </location>
</feature>
<dbReference type="Gene3D" id="3.20.20.450">
    <property type="entry name" value="EAL domain"/>
    <property type="match status" value="1"/>
</dbReference>
<evidence type="ECO:0000256" key="1">
    <source>
        <dbReference type="SAM" id="Phobius"/>
    </source>
</evidence>
<dbReference type="PANTHER" id="PTHR44757:SF2">
    <property type="entry name" value="BIOFILM ARCHITECTURE MAINTENANCE PROTEIN MBAA"/>
    <property type="match status" value="1"/>
</dbReference>
<feature type="transmembrane region" description="Helical" evidence="1">
    <location>
        <begin position="100"/>
        <end position="121"/>
    </location>
</feature>
<sequence length="748" mass="80035">MDTKVLPLAKLLTGMPKVAGILSVVVAASVVFYVGDSSIRSIVLGTFALTSVVSISVGIRRYRPADSTSWWCLFGASALFLIGVGLRGDPTVYPTGITALSHALTLGGYVLIGTALARWILERRSRDDITPLIDASLIAVGTLFLSWVLLIAPLLDTGISTIAVVGHGVYPAIDAGMITLATYLLMSSDRRNSALRLLLFALVTILVGDIAYAYSLSHDAAVSPGLLDGIYLLAYASVALAALNPQMATMSHRLRGAPRHRHRQVVFVVVLLAVCAAIPVLGTAASTADLTVRSTLLAAMLIGTFLRGERAMSLVARSEDDARYRAAHDALTGLPNRTMLDEQFARLSSDRGSGRIFILFVDLDNFKIVNDSYGHRVGDEMIAAAAQRLRATVRSSDTVVRYAGDEFIVIGKGARPDIEAVARDVIDRISEPFVLSAASTYVTASIGIATTDHRSRDLDEIIREADIAMYKAKALGASRFEFFDESLRASSTAAIETATALRGAVERGELEVHYQPIVATMSRNTVVYEALVRWNRDGELRSPGEFVPIAESTNLMSDIGAWVLRTALTDLATLRAHGQTVTMSVNVSPVQLRDNSLPTLVASLLEELGLDGSDLALEVTETALIDDVGAAQAILEQLAAMDVLIVLDDFGVGYSSLSRLRQLPIALLKIDRSFVAEIGSNQSAGSLVTAIASMARALPVSIVAEGVETEAQAAAVEALNCRFAQGFLYGRPAPLRHWLDADPADTRT</sequence>
<name>A0A239KJN6_9NOCA</name>
<dbReference type="InterPro" id="IPR000160">
    <property type="entry name" value="GGDEF_dom"/>
</dbReference>
<feature type="transmembrane region" description="Helical" evidence="1">
    <location>
        <begin position="12"/>
        <end position="33"/>
    </location>
</feature>
<dbReference type="InterPro" id="IPR035919">
    <property type="entry name" value="EAL_sf"/>
</dbReference>
<organism evidence="4 5">
    <name type="scientific">Rhodococcoides kyotonense</name>
    <dbReference type="NCBI Taxonomy" id="398843"/>
    <lineage>
        <taxon>Bacteria</taxon>
        <taxon>Bacillati</taxon>
        <taxon>Actinomycetota</taxon>
        <taxon>Actinomycetes</taxon>
        <taxon>Mycobacteriales</taxon>
        <taxon>Nocardiaceae</taxon>
        <taxon>Rhodococcoides</taxon>
    </lineage>
</organism>
<dbReference type="PROSITE" id="PS50883">
    <property type="entry name" value="EAL"/>
    <property type="match status" value="1"/>
</dbReference>
<keyword evidence="1" id="KW-1133">Transmembrane helix</keyword>
<dbReference type="InterPro" id="IPR052155">
    <property type="entry name" value="Biofilm_reg_signaling"/>
</dbReference>
<dbReference type="PANTHER" id="PTHR44757">
    <property type="entry name" value="DIGUANYLATE CYCLASE DGCP"/>
    <property type="match status" value="1"/>
</dbReference>
<feature type="transmembrane region" description="Helical" evidence="1">
    <location>
        <begin position="197"/>
        <end position="214"/>
    </location>
</feature>
<accession>A0A239KJN6</accession>
<dbReference type="Proteomes" id="UP000198327">
    <property type="component" value="Unassembled WGS sequence"/>
</dbReference>
<reference evidence="5" key="1">
    <citation type="submission" date="2017-06" db="EMBL/GenBank/DDBJ databases">
        <authorList>
            <person name="Varghese N."/>
            <person name="Submissions S."/>
        </authorList>
    </citation>
    <scope>NUCLEOTIDE SEQUENCE [LARGE SCALE GENOMIC DNA]</scope>
    <source>
        <strain evidence="5">JCM 23211</strain>
    </source>
</reference>
<dbReference type="OrthoDB" id="23692at2"/>
<evidence type="ECO:0000313" key="4">
    <source>
        <dbReference type="EMBL" id="SNT17823.1"/>
    </source>
</evidence>
<proteinExistence type="predicted"/>
<evidence type="ECO:0000313" key="5">
    <source>
        <dbReference type="Proteomes" id="UP000198327"/>
    </source>
</evidence>
<dbReference type="Gene3D" id="3.30.70.270">
    <property type="match status" value="1"/>
</dbReference>
<dbReference type="RefSeq" id="WP_089248672.1">
    <property type="nucleotide sequence ID" value="NZ_FZOW01000010.1"/>
</dbReference>
<keyword evidence="5" id="KW-1185">Reference proteome</keyword>
<keyword evidence="1" id="KW-0472">Membrane</keyword>
<gene>
    <name evidence="4" type="ORF">SAMN05421642_110193</name>
</gene>
<feature type="transmembrane region" description="Helical" evidence="1">
    <location>
        <begin position="161"/>
        <end position="185"/>
    </location>
</feature>
<protein>
    <submittedName>
        <fullName evidence="4">Diguanylate cyclase (GGDEF) domain-containing protein</fullName>
    </submittedName>
</protein>
<dbReference type="SMART" id="SM00052">
    <property type="entry name" value="EAL"/>
    <property type="match status" value="1"/>
</dbReference>
<dbReference type="NCBIfam" id="TIGR00254">
    <property type="entry name" value="GGDEF"/>
    <property type="match status" value="1"/>
</dbReference>
<dbReference type="Pfam" id="PF00563">
    <property type="entry name" value="EAL"/>
    <property type="match status" value="1"/>
</dbReference>
<evidence type="ECO:0000259" key="3">
    <source>
        <dbReference type="PROSITE" id="PS50887"/>
    </source>
</evidence>
<feature type="transmembrane region" description="Helical" evidence="1">
    <location>
        <begin position="133"/>
        <end position="155"/>
    </location>
</feature>
<dbReference type="PROSITE" id="PS50887">
    <property type="entry name" value="GGDEF"/>
    <property type="match status" value="1"/>
</dbReference>
<dbReference type="InterPro" id="IPR001633">
    <property type="entry name" value="EAL_dom"/>
</dbReference>
<dbReference type="SUPFAM" id="SSF141868">
    <property type="entry name" value="EAL domain-like"/>
    <property type="match status" value="1"/>
</dbReference>
<dbReference type="CDD" id="cd01948">
    <property type="entry name" value="EAL"/>
    <property type="match status" value="1"/>
</dbReference>